<dbReference type="GO" id="GO:0003746">
    <property type="term" value="F:translation elongation factor activity"/>
    <property type="evidence" value="ECO:0007669"/>
    <property type="project" value="UniProtKB-UniRule"/>
</dbReference>
<dbReference type="Proteomes" id="UP000035648">
    <property type="component" value="Chromosome"/>
</dbReference>
<evidence type="ECO:0000256" key="1">
    <source>
        <dbReference type="ARBA" id="ARBA00005532"/>
    </source>
</evidence>
<comment type="similarity">
    <text evidence="1 5">Belongs to the EF-Ts family.</text>
</comment>
<dbReference type="InterPro" id="IPR009060">
    <property type="entry name" value="UBA-like_sf"/>
</dbReference>
<sequence length="154" mass="17143">MTASEIAKLREETGAGVMDCKNALEEAKGNFEEAKKILAGNAAAIAKKKAERATKHGLIETYVHSGRIGVMLELASESDFVAKNAEFKELAHQVAMQIASMSPKNIDELLKQEFIMDSKMTIEDLINSKIAKIRENIKVNRFVRYELGEEEGRE</sequence>
<evidence type="ECO:0000313" key="8">
    <source>
        <dbReference type="Proteomes" id="UP000035648"/>
    </source>
</evidence>
<dbReference type="NCBIfam" id="TIGR00116">
    <property type="entry name" value="tsf"/>
    <property type="match status" value="1"/>
</dbReference>
<dbReference type="FunFam" id="1.10.8.10:FF:000001">
    <property type="entry name" value="Elongation factor Ts"/>
    <property type="match status" value="1"/>
</dbReference>
<dbReference type="KEGG" id="bbgw:UT28_C0001G0193"/>
<dbReference type="PROSITE" id="PS01126">
    <property type="entry name" value="EF_TS_1"/>
    <property type="match status" value="1"/>
</dbReference>
<dbReference type="PATRIC" id="fig|1618337.4.peg.190"/>
<reference evidence="7 8" key="1">
    <citation type="journal article" date="2015" name="Nature">
        <title>rRNA introns, odd ribosomes, and small enigmatic genomes across a large radiation of phyla.</title>
        <authorList>
            <person name="Brown C.T."/>
            <person name="Hug L.A."/>
            <person name="Thomas B.C."/>
            <person name="Sharon I."/>
            <person name="Castelle C.J."/>
            <person name="Singh A."/>
            <person name="Wilkins M.J."/>
            <person name="Williams K.H."/>
            <person name="Banfield J.F."/>
        </authorList>
    </citation>
    <scope>NUCLEOTIDE SEQUENCE [LARGE SCALE GENOMIC DNA]</scope>
</reference>
<dbReference type="AlphaFoldDB" id="A0A0G4B2C2"/>
<dbReference type="InterPro" id="IPR018101">
    <property type="entry name" value="Transl_elong_Ts_CS"/>
</dbReference>
<evidence type="ECO:0000256" key="4">
    <source>
        <dbReference type="ARBA" id="ARBA00022917"/>
    </source>
</evidence>
<feature type="region of interest" description="Involved in Mg(2+) ion dislocation from EF-Tu" evidence="5">
    <location>
        <begin position="78"/>
        <end position="81"/>
    </location>
</feature>
<dbReference type="STRING" id="1618337.UT28_C0001G0193"/>
<dbReference type="InterPro" id="IPR001816">
    <property type="entry name" value="Transl_elong_EFTs/EF1B"/>
</dbReference>
<name>A0A0G4B2C2_9BACT</name>
<dbReference type="EMBL" id="CP011213">
    <property type="protein sequence ID" value="AKM82004.1"/>
    <property type="molecule type" value="Genomic_DNA"/>
</dbReference>
<dbReference type="SUPFAM" id="SSF46934">
    <property type="entry name" value="UBA-like"/>
    <property type="match status" value="1"/>
</dbReference>
<dbReference type="InterPro" id="IPR014039">
    <property type="entry name" value="Transl_elong_EFTs/EF1B_dimer"/>
</dbReference>
<gene>
    <name evidence="5" type="primary">tsf</name>
    <name evidence="7" type="ORF">UT28_C0001G0193</name>
</gene>
<evidence type="ECO:0000259" key="6">
    <source>
        <dbReference type="Pfam" id="PF00889"/>
    </source>
</evidence>
<keyword evidence="4 5" id="KW-0648">Protein biosynthesis</keyword>
<dbReference type="Pfam" id="PF00889">
    <property type="entry name" value="EF_TS"/>
    <property type="match status" value="1"/>
</dbReference>
<organism evidence="7 8">
    <name type="scientific">Berkelbacteria bacterium GW2011_GWE1_39_12</name>
    <dbReference type="NCBI Taxonomy" id="1618337"/>
    <lineage>
        <taxon>Bacteria</taxon>
        <taxon>Candidatus Berkelbacteria</taxon>
    </lineage>
</organism>
<evidence type="ECO:0000256" key="2">
    <source>
        <dbReference type="ARBA" id="ARBA00016956"/>
    </source>
</evidence>
<dbReference type="Gene3D" id="1.10.8.10">
    <property type="entry name" value="DNA helicase RuvA subunit, C-terminal domain"/>
    <property type="match status" value="1"/>
</dbReference>
<comment type="subcellular location">
    <subcellularLocation>
        <location evidence="5">Cytoplasm</location>
    </subcellularLocation>
</comment>
<keyword evidence="5" id="KW-0963">Cytoplasm</keyword>
<comment type="function">
    <text evidence="5">Associates with the EF-Tu.GDP complex and induces the exchange of GDP to GTP. It remains bound to the aminoacyl-tRNA.EF-Tu.GTP complex up to the GTP hydrolysis stage on the ribosome.</text>
</comment>
<dbReference type="GO" id="GO:0005737">
    <property type="term" value="C:cytoplasm"/>
    <property type="evidence" value="ECO:0007669"/>
    <property type="project" value="UniProtKB-SubCell"/>
</dbReference>
<protein>
    <recommendedName>
        <fullName evidence="2 5">Elongation factor Ts</fullName>
        <shortName evidence="5">EF-Ts</shortName>
    </recommendedName>
</protein>
<dbReference type="CDD" id="cd14275">
    <property type="entry name" value="UBA_EF-Ts"/>
    <property type="match status" value="1"/>
</dbReference>
<dbReference type="HAMAP" id="MF_00050">
    <property type="entry name" value="EF_Ts"/>
    <property type="match status" value="1"/>
</dbReference>
<evidence type="ECO:0000313" key="7">
    <source>
        <dbReference type="EMBL" id="AKM82004.1"/>
    </source>
</evidence>
<proteinExistence type="inferred from homology"/>
<dbReference type="InterPro" id="IPR036402">
    <property type="entry name" value="EF-Ts_dimer_sf"/>
</dbReference>
<keyword evidence="3 5" id="KW-0251">Elongation factor</keyword>
<dbReference type="PANTHER" id="PTHR11741">
    <property type="entry name" value="ELONGATION FACTOR TS"/>
    <property type="match status" value="1"/>
</dbReference>
<evidence type="ECO:0000256" key="3">
    <source>
        <dbReference type="ARBA" id="ARBA00022768"/>
    </source>
</evidence>
<dbReference type="Gene3D" id="3.30.479.20">
    <property type="entry name" value="Elongation factor Ts, dimerisation domain"/>
    <property type="match status" value="1"/>
</dbReference>
<accession>A0A0G4B2C2</accession>
<evidence type="ECO:0000256" key="5">
    <source>
        <dbReference type="HAMAP-Rule" id="MF_00050"/>
    </source>
</evidence>
<dbReference type="PANTHER" id="PTHR11741:SF0">
    <property type="entry name" value="ELONGATION FACTOR TS, MITOCHONDRIAL"/>
    <property type="match status" value="1"/>
</dbReference>
<feature type="domain" description="Translation elongation factor EFTs/EF1B dimerisation" evidence="6">
    <location>
        <begin position="69"/>
        <end position="147"/>
    </location>
</feature>
<dbReference type="SUPFAM" id="SSF54713">
    <property type="entry name" value="Elongation factor Ts (EF-Ts), dimerisation domain"/>
    <property type="match status" value="1"/>
</dbReference>